<sequence>MPIRRAGRAVRSRMMPIQRAGRLRMMPIRLAGQMLYAVQHFAAIMVSNMGVLYSVQHFTAIMVCKIGNVVWRATFLEIRPRYRVEMLYKVQYPAENSQY</sequence>
<evidence type="ECO:0000313" key="2">
    <source>
        <dbReference type="Proteomes" id="UP001597541"/>
    </source>
</evidence>
<dbReference type="Proteomes" id="UP001597541">
    <property type="component" value="Unassembled WGS sequence"/>
</dbReference>
<comment type="caution">
    <text evidence="1">The sequence shown here is derived from an EMBL/GenBank/DDBJ whole genome shotgun (WGS) entry which is preliminary data.</text>
</comment>
<gene>
    <name evidence="1" type="ORF">ACFSUF_23865</name>
</gene>
<evidence type="ECO:0000313" key="1">
    <source>
        <dbReference type="EMBL" id="MFD2615446.1"/>
    </source>
</evidence>
<keyword evidence="2" id="KW-1185">Reference proteome</keyword>
<organism evidence="1 2">
    <name type="scientific">Paenibacillus gansuensis</name>
    <dbReference type="NCBI Taxonomy" id="306542"/>
    <lineage>
        <taxon>Bacteria</taxon>
        <taxon>Bacillati</taxon>
        <taxon>Bacillota</taxon>
        <taxon>Bacilli</taxon>
        <taxon>Bacillales</taxon>
        <taxon>Paenibacillaceae</taxon>
        <taxon>Paenibacillus</taxon>
    </lineage>
</organism>
<dbReference type="RefSeq" id="WP_377607334.1">
    <property type="nucleotide sequence ID" value="NZ_JBHUME010000019.1"/>
</dbReference>
<reference evidence="2" key="1">
    <citation type="journal article" date="2019" name="Int. J. Syst. Evol. Microbiol.">
        <title>The Global Catalogue of Microorganisms (GCM) 10K type strain sequencing project: providing services to taxonomists for standard genome sequencing and annotation.</title>
        <authorList>
            <consortium name="The Broad Institute Genomics Platform"/>
            <consortium name="The Broad Institute Genome Sequencing Center for Infectious Disease"/>
            <person name="Wu L."/>
            <person name="Ma J."/>
        </authorList>
    </citation>
    <scope>NUCLEOTIDE SEQUENCE [LARGE SCALE GENOMIC DNA]</scope>
    <source>
        <strain evidence="2">KCTC 3950</strain>
    </source>
</reference>
<dbReference type="EMBL" id="JBHUME010000019">
    <property type="protein sequence ID" value="MFD2615446.1"/>
    <property type="molecule type" value="Genomic_DNA"/>
</dbReference>
<name>A0ABW5PJP0_9BACL</name>
<protein>
    <submittedName>
        <fullName evidence="1">Uncharacterized protein</fullName>
    </submittedName>
</protein>
<accession>A0ABW5PJP0</accession>
<proteinExistence type="predicted"/>